<protein>
    <submittedName>
        <fullName evidence="3">Uncharacterized protein</fullName>
    </submittedName>
</protein>
<feature type="transmembrane region" description="Helical" evidence="2">
    <location>
        <begin position="795"/>
        <end position="819"/>
    </location>
</feature>
<dbReference type="Proteomes" id="UP001152795">
    <property type="component" value="Unassembled WGS sequence"/>
</dbReference>
<keyword evidence="4" id="KW-1185">Reference proteome</keyword>
<evidence type="ECO:0000313" key="3">
    <source>
        <dbReference type="EMBL" id="CAB4017792.1"/>
    </source>
</evidence>
<reference evidence="3" key="1">
    <citation type="submission" date="2020-04" db="EMBL/GenBank/DDBJ databases">
        <authorList>
            <person name="Alioto T."/>
            <person name="Alioto T."/>
            <person name="Gomez Garrido J."/>
        </authorList>
    </citation>
    <scope>NUCLEOTIDE SEQUENCE</scope>
    <source>
        <strain evidence="3">A484AB</strain>
    </source>
</reference>
<dbReference type="AlphaFoldDB" id="A0A6S7JMM3"/>
<dbReference type="PANTHER" id="PTHR11319">
    <property type="entry name" value="G PROTEIN-COUPLED RECEPTOR-RELATED"/>
    <property type="match status" value="1"/>
</dbReference>
<keyword evidence="2" id="KW-0472">Membrane</keyword>
<feature type="transmembrane region" description="Helical" evidence="2">
    <location>
        <begin position="961"/>
        <end position="978"/>
    </location>
</feature>
<evidence type="ECO:0000313" key="4">
    <source>
        <dbReference type="Proteomes" id="UP001152795"/>
    </source>
</evidence>
<comment type="caution">
    <text evidence="3">The sequence shown here is derived from an EMBL/GenBank/DDBJ whole genome shotgun (WGS) entry which is preliminary data.</text>
</comment>
<dbReference type="EMBL" id="CACRXK020009708">
    <property type="protein sequence ID" value="CAB4017792.1"/>
    <property type="molecule type" value="Genomic_DNA"/>
</dbReference>
<keyword evidence="2" id="KW-0812">Transmembrane</keyword>
<accession>A0A6S7JMM3</accession>
<feature type="compositionally biased region" description="Polar residues" evidence="1">
    <location>
        <begin position="877"/>
        <end position="903"/>
    </location>
</feature>
<gene>
    <name evidence="3" type="ORF">PACLA_8A062436</name>
</gene>
<feature type="transmembrane region" description="Helical" evidence="2">
    <location>
        <begin position="990"/>
        <end position="1012"/>
    </location>
</feature>
<organism evidence="3 4">
    <name type="scientific">Paramuricea clavata</name>
    <name type="common">Red gorgonian</name>
    <name type="synonym">Violescent sea-whip</name>
    <dbReference type="NCBI Taxonomy" id="317549"/>
    <lineage>
        <taxon>Eukaryota</taxon>
        <taxon>Metazoa</taxon>
        <taxon>Cnidaria</taxon>
        <taxon>Anthozoa</taxon>
        <taxon>Octocorallia</taxon>
        <taxon>Malacalcyonacea</taxon>
        <taxon>Plexauridae</taxon>
        <taxon>Paramuricea</taxon>
    </lineage>
</organism>
<dbReference type="InterPro" id="IPR011050">
    <property type="entry name" value="Pectin_lyase_fold/virulence"/>
</dbReference>
<name>A0A6S7JMM3_PARCT</name>
<feature type="transmembrane region" description="Helical" evidence="2">
    <location>
        <begin position="1032"/>
        <end position="1061"/>
    </location>
</feature>
<dbReference type="SUPFAM" id="SSF51126">
    <property type="entry name" value="Pectin lyase-like"/>
    <property type="match status" value="1"/>
</dbReference>
<feature type="compositionally biased region" description="Acidic residues" evidence="1">
    <location>
        <begin position="867"/>
        <end position="876"/>
    </location>
</feature>
<feature type="transmembrane region" description="Helical" evidence="2">
    <location>
        <begin position="825"/>
        <end position="848"/>
    </location>
</feature>
<dbReference type="OrthoDB" id="5967851at2759"/>
<sequence length="1093" mass="123908">IQHVSLKNIFVSHRGQDEDNCGNWTLPCRSVRHAVNISSANDVIHIDYAEGRPYKECEHLISNENHAIMLNKSLSFYGFNGTAILHCEQTYSFFGINSSEHITSKIVFSNLSLASRGILLHFYDRTRFELEFNFCNVERSSRFVSADNLLSCSLHVLGSSIRSSYEPIFANCINLTARLIESTFSCMVTLYSPNQTFGLNYQDRKPVLNVYIYNCTFIPMNRQLSCDYLVGINPESAQLSNITIKSSTFMNFYNLADISRSSALSIFSNSRQITIVLDSLRFENITCYYAVIYMHLLYEKEREIPIAGILNTVFVNTSRAVMCVAEWPSVTFFSYFMVKFYNNTFNITHGGKFGNEGPVYLLGGSYHFLSCHFFQNAPVYNPIFPLFHFECGTQVTFENCSYESYPITETNGNLSNSNMFYVILYETSISRVTIEGYLTILCPQGYKVNLNTNCFLESCSLFTALCEQCPRKTYSFDRGKAHNTRSNHITCHECPVGGNCVEGQVTSKPNFWGYKSNQTVTFHQCPAKYCCDTNQCEHYNSCHGNRMGTLCGECPSGMSESLFDTKCKANKDCTSVTFWPAISAYLTLYLLFFLYQKDIINFVLGRITPRYFLSSKNGRNSKPGGFLKIIFYYYQIVHLLRNSVGSDVKVKFFDDAENLLSRAFNFLIIGIPSIDCPFQDLRPVQKAVIVHSVGYSLLTLLCLLYLSKFVFKVVKKLRTRSTQQAVAGTETMDHSPNLEENPFLGRIAGAFANISLLTYALSTQLCLSLLHCVPVGDNQVLFLDGHVKCYKTFQYFLFVYMISSILPFCLVPVLGSYLLKLNRISVAQFCLACIFPLPFCCYWSYLLVRNSSWWMRPSRRVETNDQIQDDAIDENSTDSTTIDGRGTVSGNSNPETENLSTETALRGSKAAVLRVLLGPFRPHKAIFIFPASHLPWEGFLILRRLVLILVLTFVYDTRVKATLSMILCAVILLPHVLVKPFKSASDNVLETLSLVMLIIISGFNLIKSIYYGEDLDSGSKALLNMINVIENALIIFPVALILSLVMLSILLKLVMVFRLCFQATFRRLKLFKQTHQRPSENCTPEEQQSLLSS</sequence>
<feature type="transmembrane region" description="Helical" evidence="2">
    <location>
        <begin position="688"/>
        <end position="707"/>
    </location>
</feature>
<keyword evidence="2" id="KW-1133">Transmembrane helix</keyword>
<feature type="region of interest" description="Disordered" evidence="1">
    <location>
        <begin position="866"/>
        <end position="903"/>
    </location>
</feature>
<evidence type="ECO:0000256" key="1">
    <source>
        <dbReference type="SAM" id="MobiDB-lite"/>
    </source>
</evidence>
<evidence type="ECO:0000256" key="2">
    <source>
        <dbReference type="SAM" id="Phobius"/>
    </source>
</evidence>
<proteinExistence type="predicted"/>
<feature type="non-terminal residue" evidence="3">
    <location>
        <position position="1"/>
    </location>
</feature>
<dbReference type="PANTHER" id="PTHR11319:SF35">
    <property type="entry name" value="OUTER MEMBRANE PROTEIN PMPC-RELATED"/>
    <property type="match status" value="1"/>
</dbReference>